<accession>A0A2H0NC43</accession>
<sequence>MKNFHWIILAILSAFFAALVTIFGKIGVKDIDSTLATTIRVLIMTIFLVGVSFFFQKWPLISTISSRPLLFIILSGLAGALSWLFYFLALKFGPAGVVAALDRLSVVFVIFLAALFLGEGLNFKTVLGIILLISGTILLVFQ</sequence>
<name>A0A2H0NC43_9BACT</name>
<evidence type="ECO:0000313" key="4">
    <source>
        <dbReference type="Proteomes" id="UP000228867"/>
    </source>
</evidence>
<keyword evidence="1" id="KW-0472">Membrane</keyword>
<feature type="transmembrane region" description="Helical" evidence="1">
    <location>
        <begin position="95"/>
        <end position="117"/>
    </location>
</feature>
<dbReference type="Proteomes" id="UP000228867">
    <property type="component" value="Unassembled WGS sequence"/>
</dbReference>
<dbReference type="InterPro" id="IPR037185">
    <property type="entry name" value="EmrE-like"/>
</dbReference>
<protein>
    <recommendedName>
        <fullName evidence="2">EamA domain-containing protein</fullName>
    </recommendedName>
</protein>
<dbReference type="AlphaFoldDB" id="A0A2H0NC43"/>
<feature type="transmembrane region" description="Helical" evidence="1">
    <location>
        <begin position="123"/>
        <end position="141"/>
    </location>
</feature>
<dbReference type="EMBL" id="PCWR01000055">
    <property type="protein sequence ID" value="PIR06468.1"/>
    <property type="molecule type" value="Genomic_DNA"/>
</dbReference>
<dbReference type="Gene3D" id="1.10.3730.20">
    <property type="match status" value="1"/>
</dbReference>
<keyword evidence="1" id="KW-1133">Transmembrane helix</keyword>
<dbReference type="PANTHER" id="PTHR22911">
    <property type="entry name" value="ACYL-MALONYL CONDENSING ENZYME-RELATED"/>
    <property type="match status" value="1"/>
</dbReference>
<evidence type="ECO:0000259" key="2">
    <source>
        <dbReference type="Pfam" id="PF00892"/>
    </source>
</evidence>
<proteinExistence type="predicted"/>
<keyword evidence="1" id="KW-0812">Transmembrane</keyword>
<dbReference type="Pfam" id="PF00892">
    <property type="entry name" value="EamA"/>
    <property type="match status" value="1"/>
</dbReference>
<organism evidence="3 4">
    <name type="scientific">Candidatus Jorgensenbacteria bacterium CG11_big_fil_rev_8_21_14_0_20_38_23</name>
    <dbReference type="NCBI Taxonomy" id="1974594"/>
    <lineage>
        <taxon>Bacteria</taxon>
        <taxon>Candidatus Joergenseniibacteriota</taxon>
    </lineage>
</organism>
<reference evidence="3 4" key="1">
    <citation type="submission" date="2017-09" db="EMBL/GenBank/DDBJ databases">
        <title>Depth-based differentiation of microbial function through sediment-hosted aquifers and enrichment of novel symbionts in the deep terrestrial subsurface.</title>
        <authorList>
            <person name="Probst A.J."/>
            <person name="Ladd B."/>
            <person name="Jarett J.K."/>
            <person name="Geller-Mcgrath D.E."/>
            <person name="Sieber C.M."/>
            <person name="Emerson J.B."/>
            <person name="Anantharaman K."/>
            <person name="Thomas B.C."/>
            <person name="Malmstrom R."/>
            <person name="Stieglmeier M."/>
            <person name="Klingl A."/>
            <person name="Woyke T."/>
            <person name="Ryan C.M."/>
            <person name="Banfield J.F."/>
        </authorList>
    </citation>
    <scope>NUCLEOTIDE SEQUENCE [LARGE SCALE GENOMIC DNA]</scope>
    <source>
        <strain evidence="3">CG11_big_fil_rev_8_21_14_0_20_38_23</strain>
    </source>
</reference>
<evidence type="ECO:0000256" key="1">
    <source>
        <dbReference type="SAM" id="Phobius"/>
    </source>
</evidence>
<comment type="caution">
    <text evidence="3">The sequence shown here is derived from an EMBL/GenBank/DDBJ whole genome shotgun (WGS) entry which is preliminary data.</text>
</comment>
<feature type="transmembrane region" description="Helical" evidence="1">
    <location>
        <begin position="68"/>
        <end position="88"/>
    </location>
</feature>
<dbReference type="InterPro" id="IPR000620">
    <property type="entry name" value="EamA_dom"/>
</dbReference>
<feature type="domain" description="EamA" evidence="2">
    <location>
        <begin position="6"/>
        <end position="140"/>
    </location>
</feature>
<dbReference type="PANTHER" id="PTHR22911:SF137">
    <property type="entry name" value="SOLUTE CARRIER FAMILY 35 MEMBER G2-RELATED"/>
    <property type="match status" value="1"/>
</dbReference>
<feature type="transmembrane region" description="Helical" evidence="1">
    <location>
        <begin position="38"/>
        <end position="56"/>
    </location>
</feature>
<gene>
    <name evidence="3" type="ORF">COV54_02405</name>
</gene>
<dbReference type="GO" id="GO:0016020">
    <property type="term" value="C:membrane"/>
    <property type="evidence" value="ECO:0007669"/>
    <property type="project" value="InterPro"/>
</dbReference>
<feature type="transmembrane region" description="Helical" evidence="1">
    <location>
        <begin position="6"/>
        <end position="26"/>
    </location>
</feature>
<dbReference type="SUPFAM" id="SSF103481">
    <property type="entry name" value="Multidrug resistance efflux transporter EmrE"/>
    <property type="match status" value="1"/>
</dbReference>
<evidence type="ECO:0000313" key="3">
    <source>
        <dbReference type="EMBL" id="PIR06468.1"/>
    </source>
</evidence>